<evidence type="ECO:0000256" key="1">
    <source>
        <dbReference type="ARBA" id="ARBA00022603"/>
    </source>
</evidence>
<dbReference type="RefSeq" id="WP_379739864.1">
    <property type="nucleotide sequence ID" value="NZ_JBHSVN010000002.1"/>
</dbReference>
<keyword evidence="3" id="KW-0949">S-adenosyl-L-methionine</keyword>
<feature type="domain" description="Type II methyltransferase M.Eco57I C-terminal" evidence="6">
    <location>
        <begin position="440"/>
        <end position="669"/>
    </location>
</feature>
<dbReference type="GO" id="GO:0009007">
    <property type="term" value="F:site-specific DNA-methyltransferase (adenine-specific) activity"/>
    <property type="evidence" value="ECO:0007669"/>
    <property type="project" value="UniProtKB-EC"/>
</dbReference>
<dbReference type="InterPro" id="IPR050953">
    <property type="entry name" value="N4_N6_ade-DNA_methylase"/>
</dbReference>
<evidence type="ECO:0000313" key="8">
    <source>
        <dbReference type="Proteomes" id="UP001596296"/>
    </source>
</evidence>
<feature type="domain" description="DNA methylase adenine-specific" evidence="5">
    <location>
        <begin position="136"/>
        <end position="390"/>
    </location>
</feature>
<dbReference type="Proteomes" id="UP001596296">
    <property type="component" value="Unassembled WGS sequence"/>
</dbReference>
<sequence>MSHQRTLVTLIEDVGNAVAERIESETAISKNLRTWMVDFGLDAASNPEKTVCNLAAFNFLLKATLYRAYRKEGATLQVLSKDANIGAKFTEAWKETGDEAFRENPLDTLVDESNQDLFEPLLEARSVIEEHQTPTDGIGEIFEAIVEQPVRRKCGQFRTPPFVGRFMAEWAITSGDDVVLDPGIGAGVLTAQMYDVKTAASEKSRVEEMWGVDISELAIVMASTGLKLENGGGSPNFRHHDFMNTLVEGSNVRIDGQNTIVVPTVDAIVSNPPYSRSAALEEKRNQYNNIVDAEAGVSMWGQAPLFAYFFVHSAQFLSDGGRLAFITSSRFFDTVYGEDLRNFLLDRFAIRAFLFLELEEAVFEGTDVTPCITLLEKGSTNTDQNTAFVRVDEWPDNSAELIEAIENGKLGETNFGFVNQIRQGGLDPDQNWRRYVDHAEIDAVSGLTQFSELATIKRGIATGKNDYFCLTQAEVEEWGLNEEHLAKILRRTAGFNELEITTANWEAWRDRGDEVWLLYCYEDGEAIETVDDDALEAYHQYGREVGADESYLASNRNPWYAVDERDPPDIIATYMSKDGFRFIRNRASIRTLNNLHNILLPGFEDDEIDALLAYLNSSVADEITKRSGRKYSRGLHKIEPNELKDVPVIDTRDLPNTDIERLATVYRALRDAIRAGGEDIDSTTDMLNETVRDVLDLGTEPE</sequence>
<dbReference type="Pfam" id="PF22837">
    <property type="entry name" value="M_Eco57I_C"/>
    <property type="match status" value="1"/>
</dbReference>
<evidence type="ECO:0000313" key="7">
    <source>
        <dbReference type="EMBL" id="MFC6891521.1"/>
    </source>
</evidence>
<dbReference type="PROSITE" id="PS00092">
    <property type="entry name" value="N6_MTASE"/>
    <property type="match status" value="1"/>
</dbReference>
<protein>
    <submittedName>
        <fullName evidence="7">N-6 DNA methylase</fullName>
    </submittedName>
</protein>
<dbReference type="GO" id="GO:0032259">
    <property type="term" value="P:methylation"/>
    <property type="evidence" value="ECO:0007669"/>
    <property type="project" value="UniProtKB-KW"/>
</dbReference>
<dbReference type="Gene3D" id="3.40.50.150">
    <property type="entry name" value="Vaccinia Virus protein VP39"/>
    <property type="match status" value="1"/>
</dbReference>
<comment type="caution">
    <text evidence="7">The sequence shown here is derived from an EMBL/GenBank/DDBJ whole genome shotgun (WGS) entry which is preliminary data.</text>
</comment>
<dbReference type="PANTHER" id="PTHR33841:SF5">
    <property type="entry name" value="DNA METHYLASE (MODIFICATION METHYLASE) (METHYLTRANSFERASE)-RELATED"/>
    <property type="match status" value="1"/>
</dbReference>
<evidence type="ECO:0000256" key="2">
    <source>
        <dbReference type="ARBA" id="ARBA00022679"/>
    </source>
</evidence>
<evidence type="ECO:0000256" key="3">
    <source>
        <dbReference type="ARBA" id="ARBA00022691"/>
    </source>
</evidence>
<evidence type="ECO:0000259" key="6">
    <source>
        <dbReference type="Pfam" id="PF22837"/>
    </source>
</evidence>
<proteinExistence type="predicted"/>
<dbReference type="SUPFAM" id="SSF53335">
    <property type="entry name" value="S-adenosyl-L-methionine-dependent methyltransferases"/>
    <property type="match status" value="1"/>
</dbReference>
<dbReference type="InterPro" id="IPR029063">
    <property type="entry name" value="SAM-dependent_MTases_sf"/>
</dbReference>
<reference evidence="7 8" key="1">
    <citation type="journal article" date="2019" name="Int. J. Syst. Evol. Microbiol.">
        <title>The Global Catalogue of Microorganisms (GCM) 10K type strain sequencing project: providing services to taxonomists for standard genome sequencing and annotation.</title>
        <authorList>
            <consortium name="The Broad Institute Genomics Platform"/>
            <consortium name="The Broad Institute Genome Sequencing Center for Infectious Disease"/>
            <person name="Wu L."/>
            <person name="Ma J."/>
        </authorList>
    </citation>
    <scope>NUCLEOTIDE SEQUENCE [LARGE SCALE GENOMIC DNA]</scope>
    <source>
        <strain evidence="7 8">SKJ47</strain>
    </source>
</reference>
<dbReference type="InterPro" id="IPR002052">
    <property type="entry name" value="DNA_methylase_N6_adenine_CS"/>
</dbReference>
<dbReference type="AlphaFoldDB" id="A0ABD5UXA9"/>
<dbReference type="InterPro" id="IPR003356">
    <property type="entry name" value="DNA_methylase_A-5"/>
</dbReference>
<dbReference type="InterPro" id="IPR054520">
    <property type="entry name" value="M_Eco57I_C"/>
</dbReference>
<accession>A0ABD5UXA9</accession>
<keyword evidence="8" id="KW-1185">Reference proteome</keyword>
<evidence type="ECO:0000259" key="5">
    <source>
        <dbReference type="Pfam" id="PF02384"/>
    </source>
</evidence>
<keyword evidence="2" id="KW-0808">Transferase</keyword>
<dbReference type="PRINTS" id="PR00507">
    <property type="entry name" value="N12N6MTFRASE"/>
</dbReference>
<name>A0ABD5UXA9_9EURY</name>
<dbReference type="Pfam" id="PF02384">
    <property type="entry name" value="N6_Mtase"/>
    <property type="match status" value="1"/>
</dbReference>
<dbReference type="GO" id="GO:0009307">
    <property type="term" value="P:DNA restriction-modification system"/>
    <property type="evidence" value="ECO:0007669"/>
    <property type="project" value="UniProtKB-KW"/>
</dbReference>
<keyword evidence="4" id="KW-0680">Restriction system</keyword>
<evidence type="ECO:0000256" key="4">
    <source>
        <dbReference type="ARBA" id="ARBA00022747"/>
    </source>
</evidence>
<keyword evidence="1 7" id="KW-0489">Methyltransferase</keyword>
<dbReference type="PANTHER" id="PTHR33841">
    <property type="entry name" value="DNA METHYLTRANSFERASE YEEA-RELATED"/>
    <property type="match status" value="1"/>
</dbReference>
<organism evidence="7 8">
    <name type="scientific">Halopenitus salinus</name>
    <dbReference type="NCBI Taxonomy" id="1198295"/>
    <lineage>
        <taxon>Archaea</taxon>
        <taxon>Methanobacteriati</taxon>
        <taxon>Methanobacteriota</taxon>
        <taxon>Stenosarchaea group</taxon>
        <taxon>Halobacteria</taxon>
        <taxon>Halobacteriales</taxon>
        <taxon>Haloferacaceae</taxon>
        <taxon>Halopenitus</taxon>
    </lineage>
</organism>
<gene>
    <name evidence="7" type="ORF">ACFQE9_02645</name>
</gene>
<dbReference type="EMBL" id="JBHSXL010000002">
    <property type="protein sequence ID" value="MFC6891521.1"/>
    <property type="molecule type" value="Genomic_DNA"/>
</dbReference>